<comment type="subcellular location">
    <subcellularLocation>
        <location evidence="1">Membrane</location>
        <topology evidence="1">Multi-pass membrane protein</topology>
    </subcellularLocation>
</comment>
<organism evidence="7 8">
    <name type="scientific">Rosistilla ulvae</name>
    <dbReference type="NCBI Taxonomy" id="1930277"/>
    <lineage>
        <taxon>Bacteria</taxon>
        <taxon>Pseudomonadati</taxon>
        <taxon>Planctomycetota</taxon>
        <taxon>Planctomycetia</taxon>
        <taxon>Pirellulales</taxon>
        <taxon>Pirellulaceae</taxon>
        <taxon>Rosistilla</taxon>
    </lineage>
</organism>
<protein>
    <submittedName>
        <fullName evidence="7">Modulator of FtsH protease YccA</fullName>
    </submittedName>
</protein>
<dbReference type="Pfam" id="PF01027">
    <property type="entry name" value="Bax1-I"/>
    <property type="match status" value="1"/>
</dbReference>
<dbReference type="GO" id="GO:0008233">
    <property type="term" value="F:peptidase activity"/>
    <property type="evidence" value="ECO:0007669"/>
    <property type="project" value="UniProtKB-KW"/>
</dbReference>
<dbReference type="InterPro" id="IPR006214">
    <property type="entry name" value="Bax_inhibitor_1-related"/>
</dbReference>
<keyword evidence="3 6" id="KW-0812">Transmembrane</keyword>
<feature type="transmembrane region" description="Helical" evidence="6">
    <location>
        <begin position="133"/>
        <end position="153"/>
    </location>
</feature>
<evidence type="ECO:0000313" key="7">
    <source>
        <dbReference type="EMBL" id="QDS86491.1"/>
    </source>
</evidence>
<evidence type="ECO:0000256" key="1">
    <source>
        <dbReference type="ARBA" id="ARBA00004141"/>
    </source>
</evidence>
<keyword evidence="4 6" id="KW-1133">Transmembrane helix</keyword>
<feature type="transmembrane region" description="Helical" evidence="6">
    <location>
        <begin position="67"/>
        <end position="87"/>
    </location>
</feature>
<evidence type="ECO:0000313" key="8">
    <source>
        <dbReference type="Proteomes" id="UP000319557"/>
    </source>
</evidence>
<dbReference type="GO" id="GO:0006508">
    <property type="term" value="P:proteolysis"/>
    <property type="evidence" value="ECO:0007669"/>
    <property type="project" value="UniProtKB-KW"/>
</dbReference>
<evidence type="ECO:0000256" key="5">
    <source>
        <dbReference type="ARBA" id="ARBA00023136"/>
    </source>
</evidence>
<feature type="transmembrane region" description="Helical" evidence="6">
    <location>
        <begin position="165"/>
        <end position="183"/>
    </location>
</feature>
<feature type="transmembrane region" description="Helical" evidence="6">
    <location>
        <begin position="38"/>
        <end position="61"/>
    </location>
</feature>
<sequence>MSSTNPYQFETGQAGMGGNMMAAFAEESARAGFIRKTYLHLAAAVLGFVGIEALLLTAVPANTMEMIVTRMVTGYGWLIVLGAFMAVSWMARRWAESGASPGMQYMGLSLYVVGQAIVFLPLLYIAMRFDPQTPVIAGMLTSIVFFGLTAFVFVTRVDLSWMGKILFMAGLVAMGAIVCGIMFGFSLGIFFSVIMVAVASGYILYDTSNVLHHYRTDQYVAASLALFASVALLFWYILQLVMSFSSND</sequence>
<evidence type="ECO:0000256" key="6">
    <source>
        <dbReference type="RuleBase" id="RU004379"/>
    </source>
</evidence>
<evidence type="ECO:0000256" key="3">
    <source>
        <dbReference type="ARBA" id="ARBA00022692"/>
    </source>
</evidence>
<comment type="similarity">
    <text evidence="2 6">Belongs to the BI1 family.</text>
</comment>
<feature type="transmembrane region" description="Helical" evidence="6">
    <location>
        <begin position="219"/>
        <end position="238"/>
    </location>
</feature>
<name>A0A517LV38_9BACT</name>
<dbReference type="EMBL" id="CP036261">
    <property type="protein sequence ID" value="QDS86491.1"/>
    <property type="molecule type" value="Genomic_DNA"/>
</dbReference>
<keyword evidence="8" id="KW-1185">Reference proteome</keyword>
<dbReference type="AlphaFoldDB" id="A0A517LV38"/>
<accession>A0A517LV38</accession>
<reference evidence="7 8" key="1">
    <citation type="submission" date="2019-02" db="EMBL/GenBank/DDBJ databases">
        <title>Deep-cultivation of Planctomycetes and their phenomic and genomic characterization uncovers novel biology.</title>
        <authorList>
            <person name="Wiegand S."/>
            <person name="Jogler M."/>
            <person name="Boedeker C."/>
            <person name="Pinto D."/>
            <person name="Vollmers J."/>
            <person name="Rivas-Marin E."/>
            <person name="Kohn T."/>
            <person name="Peeters S.H."/>
            <person name="Heuer A."/>
            <person name="Rast P."/>
            <person name="Oberbeckmann S."/>
            <person name="Bunk B."/>
            <person name="Jeske O."/>
            <person name="Meyerdierks A."/>
            <person name="Storesund J.E."/>
            <person name="Kallscheuer N."/>
            <person name="Luecker S."/>
            <person name="Lage O.M."/>
            <person name="Pohl T."/>
            <person name="Merkel B.J."/>
            <person name="Hornburger P."/>
            <person name="Mueller R.-W."/>
            <person name="Bruemmer F."/>
            <person name="Labrenz M."/>
            <person name="Spormann A.M."/>
            <person name="Op den Camp H."/>
            <person name="Overmann J."/>
            <person name="Amann R."/>
            <person name="Jetten M.S.M."/>
            <person name="Mascher T."/>
            <person name="Medema M.H."/>
            <person name="Devos D.P."/>
            <person name="Kaster A.-K."/>
            <person name="Ovreas L."/>
            <person name="Rohde M."/>
            <person name="Galperin M.Y."/>
            <person name="Jogler C."/>
        </authorList>
    </citation>
    <scope>NUCLEOTIDE SEQUENCE [LARGE SCALE GENOMIC DNA]</scope>
    <source>
        <strain evidence="7 8">EC9</strain>
    </source>
</reference>
<proteinExistence type="inferred from homology"/>
<dbReference type="RefSeq" id="WP_246105933.1">
    <property type="nucleotide sequence ID" value="NZ_CP036261.1"/>
</dbReference>
<dbReference type="GO" id="GO:0005886">
    <property type="term" value="C:plasma membrane"/>
    <property type="evidence" value="ECO:0007669"/>
    <property type="project" value="TreeGrafter"/>
</dbReference>
<dbReference type="PANTHER" id="PTHR23291">
    <property type="entry name" value="BAX INHIBITOR-RELATED"/>
    <property type="match status" value="1"/>
</dbReference>
<gene>
    <name evidence="7" type="primary">yccA</name>
    <name evidence="7" type="ORF">EC9_06540</name>
</gene>
<keyword evidence="5 6" id="KW-0472">Membrane</keyword>
<dbReference type="KEGG" id="ruv:EC9_06540"/>
<keyword evidence="7" id="KW-0645">Protease</keyword>
<dbReference type="Proteomes" id="UP000319557">
    <property type="component" value="Chromosome"/>
</dbReference>
<evidence type="ECO:0000256" key="2">
    <source>
        <dbReference type="ARBA" id="ARBA00010350"/>
    </source>
</evidence>
<feature type="transmembrane region" description="Helical" evidence="6">
    <location>
        <begin position="108"/>
        <end position="127"/>
    </location>
</feature>
<evidence type="ECO:0000256" key="4">
    <source>
        <dbReference type="ARBA" id="ARBA00022989"/>
    </source>
</evidence>
<dbReference type="PANTHER" id="PTHR23291:SF50">
    <property type="entry name" value="PROTEIN LIFEGUARD 4"/>
    <property type="match status" value="1"/>
</dbReference>
<keyword evidence="7" id="KW-0378">Hydrolase</keyword>